<protein>
    <recommendedName>
        <fullName evidence="4">NADH dehydrogenase subunit 2</fullName>
    </recommendedName>
</protein>
<reference evidence="2 3" key="1">
    <citation type="submission" date="2024-04" db="EMBL/GenBank/DDBJ databases">
        <authorList>
            <consortium name="Genoscope - CEA"/>
            <person name="William W."/>
        </authorList>
    </citation>
    <scope>NUCLEOTIDE SEQUENCE [LARGE SCALE GENOMIC DNA]</scope>
</reference>
<evidence type="ECO:0000313" key="2">
    <source>
        <dbReference type="EMBL" id="CAL1548992.1"/>
    </source>
</evidence>
<dbReference type="AlphaFoldDB" id="A0AAV2IT94"/>
<accession>A0AAV2IT94</accession>
<keyword evidence="3" id="KW-1185">Reference proteome</keyword>
<feature type="transmembrane region" description="Helical" evidence="1">
    <location>
        <begin position="70"/>
        <end position="91"/>
    </location>
</feature>
<evidence type="ECO:0000313" key="3">
    <source>
        <dbReference type="Proteomes" id="UP001497497"/>
    </source>
</evidence>
<dbReference type="Proteomes" id="UP001497497">
    <property type="component" value="Unassembled WGS sequence"/>
</dbReference>
<proteinExistence type="predicted"/>
<keyword evidence="1" id="KW-0472">Membrane</keyword>
<dbReference type="EMBL" id="CAXITT010002639">
    <property type="protein sequence ID" value="CAL1548992.1"/>
    <property type="molecule type" value="Genomic_DNA"/>
</dbReference>
<feature type="transmembrane region" description="Helical" evidence="1">
    <location>
        <begin position="6"/>
        <end position="28"/>
    </location>
</feature>
<keyword evidence="1" id="KW-1133">Transmembrane helix</keyword>
<sequence>MIRSGFILLSFRGLPPFIIFTVKINIIFELAVKSFSAVFIILILRSLFSLYFYLKFSYSLILNSKNSPRFLYYSIFLFINIFGCLFIYLFFDSYFKQ</sequence>
<comment type="caution">
    <text evidence="2">The sequence shown here is derived from an EMBL/GenBank/DDBJ whole genome shotgun (WGS) entry which is preliminary data.</text>
</comment>
<gene>
    <name evidence="2" type="ORF">GSLYS_00022309001</name>
</gene>
<organism evidence="2 3">
    <name type="scientific">Lymnaea stagnalis</name>
    <name type="common">Great pond snail</name>
    <name type="synonym">Helix stagnalis</name>
    <dbReference type="NCBI Taxonomy" id="6523"/>
    <lineage>
        <taxon>Eukaryota</taxon>
        <taxon>Metazoa</taxon>
        <taxon>Spiralia</taxon>
        <taxon>Lophotrochozoa</taxon>
        <taxon>Mollusca</taxon>
        <taxon>Gastropoda</taxon>
        <taxon>Heterobranchia</taxon>
        <taxon>Euthyneura</taxon>
        <taxon>Panpulmonata</taxon>
        <taxon>Hygrophila</taxon>
        <taxon>Lymnaeoidea</taxon>
        <taxon>Lymnaeidae</taxon>
        <taxon>Lymnaea</taxon>
    </lineage>
</organism>
<name>A0AAV2IT94_LYMST</name>
<feature type="transmembrane region" description="Helical" evidence="1">
    <location>
        <begin position="35"/>
        <end position="54"/>
    </location>
</feature>
<evidence type="ECO:0008006" key="4">
    <source>
        <dbReference type="Google" id="ProtNLM"/>
    </source>
</evidence>
<evidence type="ECO:0000256" key="1">
    <source>
        <dbReference type="SAM" id="Phobius"/>
    </source>
</evidence>
<keyword evidence="1" id="KW-0812">Transmembrane</keyword>